<organism evidence="2 3">
    <name type="scientific">Blastopirellula retiformator</name>
    <dbReference type="NCBI Taxonomy" id="2527970"/>
    <lineage>
        <taxon>Bacteria</taxon>
        <taxon>Pseudomonadati</taxon>
        <taxon>Planctomycetota</taxon>
        <taxon>Planctomycetia</taxon>
        <taxon>Pirellulales</taxon>
        <taxon>Pirellulaceae</taxon>
        <taxon>Blastopirellula</taxon>
    </lineage>
</organism>
<sequence>MPKPQRETQYSESLPLKPEADYVMLQRWPQDGDDWIHPDDRGMAAGMIPSDRIFRRELQEDGYYELTYGPRKIRVRPVMCEDAPKPVFEIGQFVKLKMAFESDRTETGRIFAIRYSQYHDAPQYYLIRGNMKSRTPYLADALELFTPEGKLRELDESEKWTTPPPEGGQ</sequence>
<keyword evidence="3" id="KW-1185">Reference proteome</keyword>
<evidence type="ECO:0000313" key="3">
    <source>
        <dbReference type="Proteomes" id="UP000318878"/>
    </source>
</evidence>
<dbReference type="OrthoDB" id="285761at2"/>
<gene>
    <name evidence="2" type="ORF">Enr8_27990</name>
</gene>
<accession>A0A5C5V4U3</accession>
<name>A0A5C5V4U3_9BACT</name>
<evidence type="ECO:0000256" key="1">
    <source>
        <dbReference type="SAM" id="MobiDB-lite"/>
    </source>
</evidence>
<dbReference type="AlphaFoldDB" id="A0A5C5V4U3"/>
<comment type="caution">
    <text evidence="2">The sequence shown here is derived from an EMBL/GenBank/DDBJ whole genome shotgun (WGS) entry which is preliminary data.</text>
</comment>
<dbReference type="EMBL" id="SJPF01000003">
    <property type="protein sequence ID" value="TWT32983.1"/>
    <property type="molecule type" value="Genomic_DNA"/>
</dbReference>
<feature type="compositionally biased region" description="Basic and acidic residues" evidence="1">
    <location>
        <begin position="149"/>
        <end position="159"/>
    </location>
</feature>
<dbReference type="Proteomes" id="UP000318878">
    <property type="component" value="Unassembled WGS sequence"/>
</dbReference>
<dbReference type="RefSeq" id="WP_146432417.1">
    <property type="nucleotide sequence ID" value="NZ_SJPF01000003.1"/>
</dbReference>
<reference evidence="2 3" key="1">
    <citation type="submission" date="2019-02" db="EMBL/GenBank/DDBJ databases">
        <title>Deep-cultivation of Planctomycetes and their phenomic and genomic characterization uncovers novel biology.</title>
        <authorList>
            <person name="Wiegand S."/>
            <person name="Jogler M."/>
            <person name="Boedeker C."/>
            <person name="Pinto D."/>
            <person name="Vollmers J."/>
            <person name="Rivas-Marin E."/>
            <person name="Kohn T."/>
            <person name="Peeters S.H."/>
            <person name="Heuer A."/>
            <person name="Rast P."/>
            <person name="Oberbeckmann S."/>
            <person name="Bunk B."/>
            <person name="Jeske O."/>
            <person name="Meyerdierks A."/>
            <person name="Storesund J.E."/>
            <person name="Kallscheuer N."/>
            <person name="Luecker S."/>
            <person name="Lage O.M."/>
            <person name="Pohl T."/>
            <person name="Merkel B.J."/>
            <person name="Hornburger P."/>
            <person name="Mueller R.-W."/>
            <person name="Bruemmer F."/>
            <person name="Labrenz M."/>
            <person name="Spormann A.M."/>
            <person name="Op Den Camp H."/>
            <person name="Overmann J."/>
            <person name="Amann R."/>
            <person name="Jetten M.S.M."/>
            <person name="Mascher T."/>
            <person name="Medema M.H."/>
            <person name="Devos D.P."/>
            <person name="Kaster A.-K."/>
            <person name="Ovreas L."/>
            <person name="Rohde M."/>
            <person name="Galperin M.Y."/>
            <person name="Jogler C."/>
        </authorList>
    </citation>
    <scope>NUCLEOTIDE SEQUENCE [LARGE SCALE GENOMIC DNA]</scope>
    <source>
        <strain evidence="2 3">Enr8</strain>
    </source>
</reference>
<proteinExistence type="predicted"/>
<feature type="region of interest" description="Disordered" evidence="1">
    <location>
        <begin position="149"/>
        <end position="169"/>
    </location>
</feature>
<evidence type="ECO:0000313" key="2">
    <source>
        <dbReference type="EMBL" id="TWT32983.1"/>
    </source>
</evidence>
<protein>
    <submittedName>
        <fullName evidence="2">Uncharacterized protein</fullName>
    </submittedName>
</protein>